<keyword evidence="3" id="KW-1185">Reference proteome</keyword>
<evidence type="ECO:0000256" key="1">
    <source>
        <dbReference type="SAM" id="MobiDB-lite"/>
    </source>
</evidence>
<dbReference type="EMBL" id="AYKW01000056">
    <property type="protein sequence ID" value="PIL25477.1"/>
    <property type="molecule type" value="Genomic_DNA"/>
</dbReference>
<feature type="compositionally biased region" description="Basic and acidic residues" evidence="1">
    <location>
        <begin position="523"/>
        <end position="534"/>
    </location>
</feature>
<name>A0A2G8RVF0_9APHY</name>
<feature type="compositionally biased region" description="Basic and acidic residues" evidence="1">
    <location>
        <begin position="543"/>
        <end position="573"/>
    </location>
</feature>
<evidence type="ECO:0000313" key="2">
    <source>
        <dbReference type="EMBL" id="PIL25477.1"/>
    </source>
</evidence>
<reference evidence="2 3" key="1">
    <citation type="journal article" date="2015" name="Sci. Rep.">
        <title>Chromosome-level genome map provides insights into diverse defense mechanisms in the medicinal fungus Ganoderma sinense.</title>
        <authorList>
            <person name="Zhu Y."/>
            <person name="Xu J."/>
            <person name="Sun C."/>
            <person name="Zhou S."/>
            <person name="Xu H."/>
            <person name="Nelson D.R."/>
            <person name="Qian J."/>
            <person name="Song J."/>
            <person name="Luo H."/>
            <person name="Xiang L."/>
            <person name="Li Y."/>
            <person name="Xu Z."/>
            <person name="Ji A."/>
            <person name="Wang L."/>
            <person name="Lu S."/>
            <person name="Hayward A."/>
            <person name="Sun W."/>
            <person name="Li X."/>
            <person name="Schwartz D.C."/>
            <person name="Wang Y."/>
            <person name="Chen S."/>
        </authorList>
    </citation>
    <scope>NUCLEOTIDE SEQUENCE [LARGE SCALE GENOMIC DNA]</scope>
    <source>
        <strain evidence="2 3">ZZ0214-1</strain>
    </source>
</reference>
<dbReference type="STRING" id="1077348.A0A2G8RVF0"/>
<dbReference type="Proteomes" id="UP000230002">
    <property type="component" value="Unassembled WGS sequence"/>
</dbReference>
<organism evidence="2 3">
    <name type="scientific">Ganoderma sinense ZZ0214-1</name>
    <dbReference type="NCBI Taxonomy" id="1077348"/>
    <lineage>
        <taxon>Eukaryota</taxon>
        <taxon>Fungi</taxon>
        <taxon>Dikarya</taxon>
        <taxon>Basidiomycota</taxon>
        <taxon>Agaricomycotina</taxon>
        <taxon>Agaricomycetes</taxon>
        <taxon>Polyporales</taxon>
        <taxon>Polyporaceae</taxon>
        <taxon>Ganoderma</taxon>
    </lineage>
</organism>
<feature type="region of interest" description="Disordered" evidence="1">
    <location>
        <begin position="480"/>
        <end position="591"/>
    </location>
</feature>
<accession>A0A2G8RVF0</accession>
<gene>
    <name evidence="2" type="ORF">GSI_13367</name>
</gene>
<dbReference type="AlphaFoldDB" id="A0A2G8RVF0"/>
<comment type="caution">
    <text evidence="2">The sequence shown here is derived from an EMBL/GenBank/DDBJ whole genome shotgun (WGS) entry which is preliminary data.</text>
</comment>
<protein>
    <submittedName>
        <fullName evidence="2">Uncharacterized protein</fullName>
    </submittedName>
</protein>
<proteinExistence type="predicted"/>
<dbReference type="OrthoDB" id="2804412at2759"/>
<evidence type="ECO:0000313" key="3">
    <source>
        <dbReference type="Proteomes" id="UP000230002"/>
    </source>
</evidence>
<sequence>MTGACEVYTKLLFKRVHGYPLWEPEPTQSGEVLIGDVGYVLDGGFYRLFNATLPADHPVHAQYGVPNGHEPLNLPDILRHHRPHALQAGPIYGKSVTAVNADASVEAGTGTFGPLAHVRFKFSDEQGAVLVLKNDAHREVLHPCRDLTQLDLKSQDIIFVCGWVKTAEWASAAATHRARDGEIAFGRDFGPAGQASFSVSATHEVSMSWEHRRGPKGTEGESEKAFKFDQCVFLHYYKVKHRPFFVPKALQSLARGDTRATQQSDATCAIVSDRDIMMLSSSQGGIPDNLAQFLAVTPPDLTVTGEIRIIHPSRRLNLNYVHLPVGMLPCHNAPISDVTLQPNTAPAFPPPMVQFVAGPPRVLPHHRAWSVSASRNRRSRSRSQPAARTLSPPSLAPTTGKPRVPQLSETSQRPFSGFSHITPPPPMRHAFLLGPAEPARPSSAELWPCLPLPGSPSASEGVRMSACVFADADELEYDLEDEEEDDDFLALGNGDGDGGGWEPDPAPEFGPGPSTSALLSMEEYERLVTQRPDEDLSTPESASSEREGKGKGKGKDKETDEKRARSPEEATPEREEDEDEDGRPAKVCVDF</sequence>
<feature type="region of interest" description="Disordered" evidence="1">
    <location>
        <begin position="369"/>
        <end position="422"/>
    </location>
</feature>